<evidence type="ECO:0000313" key="1">
    <source>
        <dbReference type="EMBL" id="TDQ45419.1"/>
    </source>
</evidence>
<protein>
    <submittedName>
        <fullName evidence="1">Uncharacterized protein DUF742</fullName>
    </submittedName>
</protein>
<dbReference type="PANTHER" id="PTHR36221:SF1">
    <property type="entry name" value="DUF742 DOMAIN-CONTAINING PROTEIN"/>
    <property type="match status" value="1"/>
</dbReference>
<dbReference type="RefSeq" id="WP_133743556.1">
    <property type="nucleotide sequence ID" value="NZ_SNYN01000032.1"/>
</dbReference>
<dbReference type="Proteomes" id="UP000295281">
    <property type="component" value="Unassembled WGS sequence"/>
</dbReference>
<dbReference type="Pfam" id="PF05331">
    <property type="entry name" value="DUF742"/>
    <property type="match status" value="1"/>
</dbReference>
<organism evidence="1 2">
    <name type="scientific">Actinorugispora endophytica</name>
    <dbReference type="NCBI Taxonomy" id="1605990"/>
    <lineage>
        <taxon>Bacteria</taxon>
        <taxon>Bacillati</taxon>
        <taxon>Actinomycetota</taxon>
        <taxon>Actinomycetes</taxon>
        <taxon>Streptosporangiales</taxon>
        <taxon>Nocardiopsidaceae</taxon>
        <taxon>Actinorugispora</taxon>
    </lineage>
</organism>
<accession>A0A4R6UJ28</accession>
<sequence>MTAVTDVDVDPGRLLRPFALAGGAPSAHGPHLDLASMVAAAREPEADDELNPEQATVLRLCAGPRSVAELAAELAMPPSLTRLLVTDMVTAGALRVGEPPEAEPTGSLLQAVLDGLRAL</sequence>
<gene>
    <name evidence="1" type="ORF">EV190_13241</name>
</gene>
<name>A0A4R6UJ28_9ACTN</name>
<dbReference type="PANTHER" id="PTHR36221">
    <property type="entry name" value="DUF742 DOMAIN-CONTAINING PROTEIN"/>
    <property type="match status" value="1"/>
</dbReference>
<dbReference type="InterPro" id="IPR007995">
    <property type="entry name" value="DUF742"/>
</dbReference>
<dbReference type="AlphaFoldDB" id="A0A4R6UJ28"/>
<reference evidence="1 2" key="1">
    <citation type="submission" date="2019-03" db="EMBL/GenBank/DDBJ databases">
        <title>Genomic Encyclopedia of Type Strains, Phase IV (KMG-IV): sequencing the most valuable type-strain genomes for metagenomic binning, comparative biology and taxonomic classification.</title>
        <authorList>
            <person name="Goeker M."/>
        </authorList>
    </citation>
    <scope>NUCLEOTIDE SEQUENCE [LARGE SCALE GENOMIC DNA]</scope>
    <source>
        <strain evidence="1 2">DSM 46770</strain>
    </source>
</reference>
<dbReference type="EMBL" id="SNYN01000032">
    <property type="protein sequence ID" value="TDQ45419.1"/>
    <property type="molecule type" value="Genomic_DNA"/>
</dbReference>
<dbReference type="OrthoDB" id="3390328at2"/>
<comment type="caution">
    <text evidence="1">The sequence shown here is derived from an EMBL/GenBank/DDBJ whole genome shotgun (WGS) entry which is preliminary data.</text>
</comment>
<keyword evidence="2" id="KW-1185">Reference proteome</keyword>
<proteinExistence type="predicted"/>
<evidence type="ECO:0000313" key="2">
    <source>
        <dbReference type="Proteomes" id="UP000295281"/>
    </source>
</evidence>